<dbReference type="Gene3D" id="1.10.10.60">
    <property type="entry name" value="Homeodomain-like"/>
    <property type="match status" value="1"/>
</dbReference>
<feature type="domain" description="HTH araC/xylS-type" evidence="2">
    <location>
        <begin position="191"/>
        <end position="277"/>
    </location>
</feature>
<dbReference type="SMART" id="SM00342">
    <property type="entry name" value="HTH_ARAC"/>
    <property type="match status" value="1"/>
</dbReference>
<dbReference type="InterPro" id="IPR037923">
    <property type="entry name" value="HTH-like"/>
</dbReference>
<evidence type="ECO:0000256" key="1">
    <source>
        <dbReference type="ARBA" id="ARBA00023125"/>
    </source>
</evidence>
<keyword evidence="4" id="KW-1185">Reference proteome</keyword>
<dbReference type="EMBL" id="JAUFQU010000097">
    <property type="protein sequence ID" value="MDN3710606.1"/>
    <property type="molecule type" value="Genomic_DNA"/>
</dbReference>
<sequence>MKEIQLLKIDDMNQHKNSSNFYVNTIQNHLINNHQRIEKPHKHNFYAVFLFTKGSGTHEIDFTTYEVKPGAIFFLYPGQTHGWHLSDDIEGYLFFHTKEFYEMGYVNNTLYEYPFFKSNASNKCFYLDQMFTSKLMHDIENIYNEYLQNNWKKTQLILSYLTQIYILLNRQIESNSLIDHNSLRHYQNQFNTFEHLVDKYYKEIKSASEYAEKLNITQKHLNRIVKSITDKTTTNIIIERNILEAKRNLIYTNKTFNQIAQDLGYTDYSYLTNCLKNTQERLRPNSSNAIKNNQIILAHLYHKINSTT</sequence>
<dbReference type="Proteomes" id="UP001242368">
    <property type="component" value="Unassembled WGS sequence"/>
</dbReference>
<dbReference type="PROSITE" id="PS01124">
    <property type="entry name" value="HTH_ARAC_FAMILY_2"/>
    <property type="match status" value="1"/>
</dbReference>
<gene>
    <name evidence="3" type="ORF">QW060_27925</name>
</gene>
<dbReference type="Pfam" id="PF02311">
    <property type="entry name" value="AraC_binding"/>
    <property type="match status" value="1"/>
</dbReference>
<dbReference type="Gene3D" id="2.60.120.10">
    <property type="entry name" value="Jelly Rolls"/>
    <property type="match status" value="1"/>
</dbReference>
<dbReference type="PANTHER" id="PTHR43280:SF32">
    <property type="entry name" value="TRANSCRIPTIONAL REGULATORY PROTEIN"/>
    <property type="match status" value="1"/>
</dbReference>
<dbReference type="PANTHER" id="PTHR43280">
    <property type="entry name" value="ARAC-FAMILY TRANSCRIPTIONAL REGULATOR"/>
    <property type="match status" value="1"/>
</dbReference>
<evidence type="ECO:0000259" key="2">
    <source>
        <dbReference type="PROSITE" id="PS01124"/>
    </source>
</evidence>
<evidence type="ECO:0000313" key="4">
    <source>
        <dbReference type="Proteomes" id="UP001242368"/>
    </source>
</evidence>
<proteinExistence type="predicted"/>
<protein>
    <submittedName>
        <fullName evidence="3">Helix-turn-helix transcriptional regulator</fullName>
    </submittedName>
</protein>
<reference evidence="4" key="1">
    <citation type="journal article" date="2019" name="Int. J. Syst. Evol. Microbiol.">
        <title>The Global Catalogue of Microorganisms (GCM) 10K type strain sequencing project: providing services to taxonomists for standard genome sequencing and annotation.</title>
        <authorList>
            <consortium name="The Broad Institute Genomics Platform"/>
            <consortium name="The Broad Institute Genome Sequencing Center for Infectious Disease"/>
            <person name="Wu L."/>
            <person name="Ma J."/>
        </authorList>
    </citation>
    <scope>NUCLEOTIDE SEQUENCE [LARGE SCALE GENOMIC DNA]</scope>
    <source>
        <strain evidence="4">CECT 7184</strain>
    </source>
</reference>
<dbReference type="SUPFAM" id="SSF51215">
    <property type="entry name" value="Regulatory protein AraC"/>
    <property type="match status" value="1"/>
</dbReference>
<dbReference type="InterPro" id="IPR018060">
    <property type="entry name" value="HTH_AraC"/>
</dbReference>
<accession>A0ABT8D2I0</accession>
<name>A0ABT8D2I0_9FLAO</name>
<keyword evidence="1" id="KW-0238">DNA-binding</keyword>
<comment type="caution">
    <text evidence="3">The sequence shown here is derived from an EMBL/GenBank/DDBJ whole genome shotgun (WGS) entry which is preliminary data.</text>
</comment>
<dbReference type="InterPro" id="IPR003313">
    <property type="entry name" value="AraC-bd"/>
</dbReference>
<dbReference type="RefSeq" id="WP_290365705.1">
    <property type="nucleotide sequence ID" value="NZ_JAUFQU010000097.1"/>
</dbReference>
<organism evidence="3 4">
    <name type="scientific">Paenimyroides ceti</name>
    <dbReference type="NCBI Taxonomy" id="395087"/>
    <lineage>
        <taxon>Bacteria</taxon>
        <taxon>Pseudomonadati</taxon>
        <taxon>Bacteroidota</taxon>
        <taxon>Flavobacteriia</taxon>
        <taxon>Flavobacteriales</taxon>
        <taxon>Flavobacteriaceae</taxon>
        <taxon>Paenimyroides</taxon>
    </lineage>
</organism>
<evidence type="ECO:0000313" key="3">
    <source>
        <dbReference type="EMBL" id="MDN3710606.1"/>
    </source>
</evidence>
<dbReference type="InterPro" id="IPR014710">
    <property type="entry name" value="RmlC-like_jellyroll"/>
</dbReference>
<dbReference type="Pfam" id="PF12833">
    <property type="entry name" value="HTH_18"/>
    <property type="match status" value="1"/>
</dbReference>